<feature type="region of interest" description="Disordered" evidence="9">
    <location>
        <begin position="1387"/>
        <end position="1406"/>
    </location>
</feature>
<feature type="region of interest" description="Disordered" evidence="9">
    <location>
        <begin position="567"/>
        <end position="589"/>
    </location>
</feature>
<dbReference type="EMBL" id="PKMF04000303">
    <property type="protein sequence ID" value="KAK7838600.1"/>
    <property type="molecule type" value="Genomic_DNA"/>
</dbReference>
<protein>
    <recommendedName>
        <fullName evidence="3">tRNA(adenine(34)) deaminase</fullName>
        <ecNumber evidence="3">3.5.4.33</ecNumber>
    </recommendedName>
</protein>
<keyword evidence="12" id="KW-1185">Reference proteome</keyword>
<evidence type="ECO:0000256" key="5">
    <source>
        <dbReference type="ARBA" id="ARBA00022723"/>
    </source>
</evidence>
<evidence type="ECO:0000256" key="8">
    <source>
        <dbReference type="ARBA" id="ARBA00048045"/>
    </source>
</evidence>
<keyword evidence="7" id="KW-0862">Zinc</keyword>
<dbReference type="PANTHER" id="PTHR11079:SF179">
    <property type="entry name" value="TRNA(ADENINE(34)) DEAMINASE, CHLOROPLASTIC"/>
    <property type="match status" value="1"/>
</dbReference>
<keyword evidence="5" id="KW-0479">Metal-binding</keyword>
<dbReference type="GO" id="GO:0046872">
    <property type="term" value="F:metal ion binding"/>
    <property type="evidence" value="ECO:0007669"/>
    <property type="project" value="UniProtKB-KW"/>
</dbReference>
<feature type="region of interest" description="Disordered" evidence="9">
    <location>
        <begin position="824"/>
        <end position="843"/>
    </location>
</feature>
<feature type="compositionally biased region" description="Polar residues" evidence="9">
    <location>
        <begin position="439"/>
        <end position="461"/>
    </location>
</feature>
<name>A0AAW0KI77_QUESU</name>
<evidence type="ECO:0000256" key="6">
    <source>
        <dbReference type="ARBA" id="ARBA00022801"/>
    </source>
</evidence>
<feature type="region of interest" description="Disordered" evidence="9">
    <location>
        <begin position="710"/>
        <end position="734"/>
    </location>
</feature>
<evidence type="ECO:0000256" key="7">
    <source>
        <dbReference type="ARBA" id="ARBA00022833"/>
    </source>
</evidence>
<feature type="compositionally biased region" description="Basic and acidic residues" evidence="9">
    <location>
        <begin position="256"/>
        <end position="272"/>
    </location>
</feature>
<evidence type="ECO:0000256" key="1">
    <source>
        <dbReference type="ARBA" id="ARBA00001947"/>
    </source>
</evidence>
<feature type="region of interest" description="Disordered" evidence="9">
    <location>
        <begin position="1179"/>
        <end position="1200"/>
    </location>
</feature>
<sequence>MHNTYIYSLRSKGPLSFSFNDYSYFFNERFDRTPFQISSSSSSCCACACCSCCTFSTHSHRVPTSPTFLYGLRQSTLLQCSASRRLILGSGNRYYNRLPVQHLDRGCYEVSCSLKETSVSNRRRRRRRRRRNERCTCMVSEESENSDCFDDAEAVLSLLSEQVNEECFGGRVRSGFSFESVEVNKRGSFGGGERKLSSSKRVDVEQGGNFDVRGRKVSLSKRVIEDKGGRNCAGERNVTSSSKRVVVDKGGSISGGDRKVTSSRRVEEEKRGSYGNESYRGKKKNVESASQESYSKHNLEPVILESRDEDCCQNEERETFLRSDNRKGRKGGSSCSSYYSVLSSGDHESDMEVQENQGQFVEKLSSGYTDSGKSDKDRSEGNMEAEYKRQKDDAEGQGGISEQRNAAVRNGVEWDWRKKSEKKLTEIMVEETQSRKESSQMNAQASSSHESDYGKSSSSHSQIKEEEENSKSAMNLNKGTRKQYGQIGNQVIGVSKSGRKYQEITELREFPASDIEATSLQKGSSVREGNIVIAANLVHETRDEHYKTVGLITGNDKLKKNSHQVTEMSEMQDVNTGRTSDWQRESDTRMKKQEENTTLVLSSAQQMEQPCQTGEWISEQIDSERKPQRVTEMSEFHDSNIGKASIMWQETRLNNKKKKSGLVSISSPEAKQLCPKIDQKAPQRIQSRKGYEDVSVMSVVHASDVETVTDRRTSERRINQNSNLTSLATPVGETRERYNQTDETVLQIISIEEAQRPTKPLAFHEETSEEASNSQASVNLVSQGQVPQIDVEEADNRTSQAMVMPPPSQLISRGSLHVEMTGGNETQAASGEASERGSSDHYTRSGGRILALHHEPYGRDGSGECYGDALGSAERLEKSSTRYVGEFVENVRQEVLTSEIQKEKKDSEMKLVSGEKYRQKSSSQFGSGDSQLRERKSRHPSGGSGTKGPSDEIWDVTDSSIQKTPQTEGSEDTTTTGNAIVKRSGRSLWGIIADVIRLRWVSHSESPHSVTRSDRRSLSNKSASSETLFSGREHEENDRDNVQKEKRSMPAEVMSSDQQLRGKTSLQSQGEASGTMRSKHKISYLEGDTSSSLGTSESGSASKGFSLASGEENVNEDAKGFHGAPSGMEVAGPLIPSPTGGIRRSAIVDKISKTSETAASEYGSMEQVEEPVSVRLTEISDTEGKDGELQQRKLQRNKQVPRDRFDEWEEAYKLESEQRRIDEIFMKEALLEAKKAADSWEVPVGAVLVQHGKIIARGCNLVEELRDSTAHAEMMCIREASNLLRTWRLSGTTLYVTLEPCPMCAGAILQARINTLVWGTPNKLLGADGSWIRLFPGGEESGNGMELPNKPAAPVHPFHPKMTIRRGVLASECADAMQQFFQLRRRNKERKEDPPPPPASLPVSHHPSKFLTKMHDIFQVFCL</sequence>
<dbReference type="GO" id="GO:0009507">
    <property type="term" value="C:chloroplast"/>
    <property type="evidence" value="ECO:0007669"/>
    <property type="project" value="TreeGrafter"/>
</dbReference>
<comment type="subunit">
    <text evidence="2">Homodimer.</text>
</comment>
<feature type="compositionally biased region" description="Basic and acidic residues" evidence="9">
    <location>
        <begin position="372"/>
        <end position="394"/>
    </location>
</feature>
<feature type="region of interest" description="Disordered" evidence="9">
    <location>
        <begin position="234"/>
        <end position="406"/>
    </location>
</feature>
<keyword evidence="6" id="KW-0378">Hydrolase</keyword>
<dbReference type="HAMAP" id="MF_00972">
    <property type="entry name" value="tRNA_aden_deaminase"/>
    <property type="match status" value="1"/>
</dbReference>
<comment type="caution">
    <text evidence="11">The sequence shown here is derived from an EMBL/GenBank/DDBJ whole genome shotgun (WGS) entry which is preliminary data.</text>
</comment>
<dbReference type="PROSITE" id="PS51747">
    <property type="entry name" value="CYT_DCMP_DEAMINASES_2"/>
    <property type="match status" value="1"/>
</dbReference>
<evidence type="ECO:0000313" key="11">
    <source>
        <dbReference type="EMBL" id="KAK7838600.1"/>
    </source>
</evidence>
<accession>A0AAW0KI77</accession>
<dbReference type="InterPro" id="IPR016193">
    <property type="entry name" value="Cytidine_deaminase-like"/>
</dbReference>
<comment type="catalytic activity">
    <reaction evidence="8">
        <text>adenosine(34) in tRNA + H2O + H(+) = inosine(34) in tRNA + NH4(+)</text>
        <dbReference type="Rhea" id="RHEA:43168"/>
        <dbReference type="Rhea" id="RHEA-COMP:10373"/>
        <dbReference type="Rhea" id="RHEA-COMP:10374"/>
        <dbReference type="ChEBI" id="CHEBI:15377"/>
        <dbReference type="ChEBI" id="CHEBI:15378"/>
        <dbReference type="ChEBI" id="CHEBI:28938"/>
        <dbReference type="ChEBI" id="CHEBI:74411"/>
        <dbReference type="ChEBI" id="CHEBI:82852"/>
        <dbReference type="EC" id="3.5.4.33"/>
    </reaction>
</comment>
<dbReference type="InterPro" id="IPR002125">
    <property type="entry name" value="CMP_dCMP_dom"/>
</dbReference>
<feature type="compositionally biased region" description="Basic and acidic residues" evidence="9">
    <location>
        <begin position="833"/>
        <end position="843"/>
    </location>
</feature>
<dbReference type="FunFam" id="3.40.140.10:FF:000005">
    <property type="entry name" value="tRNA-specific adenosine deaminase"/>
    <property type="match status" value="1"/>
</dbReference>
<evidence type="ECO:0000256" key="4">
    <source>
        <dbReference type="ARBA" id="ARBA00022694"/>
    </source>
</evidence>
<dbReference type="GO" id="GO:0052717">
    <property type="term" value="F:tRNA-specific adenosine-34 deaminase activity"/>
    <property type="evidence" value="ECO:0007669"/>
    <property type="project" value="UniProtKB-EC"/>
</dbReference>
<feature type="compositionally biased region" description="Basic and acidic residues" evidence="9">
    <location>
        <begin position="294"/>
        <end position="326"/>
    </location>
</feature>
<feature type="compositionally biased region" description="Polar residues" evidence="9">
    <location>
        <begin position="719"/>
        <end position="728"/>
    </location>
</feature>
<evidence type="ECO:0000256" key="9">
    <source>
        <dbReference type="SAM" id="MobiDB-lite"/>
    </source>
</evidence>
<evidence type="ECO:0000256" key="2">
    <source>
        <dbReference type="ARBA" id="ARBA00011738"/>
    </source>
</evidence>
<feature type="compositionally biased region" description="Polar residues" evidence="9">
    <location>
        <begin position="920"/>
        <end position="930"/>
    </location>
</feature>
<evidence type="ECO:0000259" key="10">
    <source>
        <dbReference type="PROSITE" id="PS51747"/>
    </source>
</evidence>
<dbReference type="SUPFAM" id="SSF53927">
    <property type="entry name" value="Cytidine deaminase-like"/>
    <property type="match status" value="1"/>
</dbReference>
<feature type="compositionally biased region" description="Low complexity" evidence="9">
    <location>
        <begin position="332"/>
        <end position="344"/>
    </location>
</feature>
<dbReference type="Pfam" id="PF00383">
    <property type="entry name" value="dCMP_cyt_deam_1"/>
    <property type="match status" value="1"/>
</dbReference>
<feature type="compositionally biased region" description="Basic and acidic residues" evidence="9">
    <location>
        <begin position="1182"/>
        <end position="1191"/>
    </location>
</feature>
<feature type="compositionally biased region" description="Basic and acidic residues" evidence="9">
    <location>
        <begin position="901"/>
        <end position="918"/>
    </location>
</feature>
<comment type="cofactor">
    <cofactor evidence="1">
        <name>Zn(2+)</name>
        <dbReference type="ChEBI" id="CHEBI:29105"/>
    </cofactor>
</comment>
<organism evidence="11 12">
    <name type="scientific">Quercus suber</name>
    <name type="common">Cork oak</name>
    <dbReference type="NCBI Taxonomy" id="58331"/>
    <lineage>
        <taxon>Eukaryota</taxon>
        <taxon>Viridiplantae</taxon>
        <taxon>Streptophyta</taxon>
        <taxon>Embryophyta</taxon>
        <taxon>Tracheophyta</taxon>
        <taxon>Spermatophyta</taxon>
        <taxon>Magnoliopsida</taxon>
        <taxon>eudicotyledons</taxon>
        <taxon>Gunneridae</taxon>
        <taxon>Pentapetalae</taxon>
        <taxon>rosids</taxon>
        <taxon>fabids</taxon>
        <taxon>Fagales</taxon>
        <taxon>Fagaceae</taxon>
        <taxon>Quercus</taxon>
    </lineage>
</organism>
<evidence type="ECO:0000256" key="3">
    <source>
        <dbReference type="ARBA" id="ARBA00012740"/>
    </source>
</evidence>
<dbReference type="InterPro" id="IPR028883">
    <property type="entry name" value="tRNA_aden_deaminase"/>
</dbReference>
<dbReference type="CDD" id="cd01285">
    <property type="entry name" value="nucleoside_deaminase"/>
    <property type="match status" value="1"/>
</dbReference>
<reference evidence="11 12" key="1">
    <citation type="journal article" date="2018" name="Sci. Data">
        <title>The draft genome sequence of cork oak.</title>
        <authorList>
            <person name="Ramos A.M."/>
            <person name="Usie A."/>
            <person name="Barbosa P."/>
            <person name="Barros P.M."/>
            <person name="Capote T."/>
            <person name="Chaves I."/>
            <person name="Simoes F."/>
            <person name="Abreu I."/>
            <person name="Carrasquinho I."/>
            <person name="Faro C."/>
            <person name="Guimaraes J.B."/>
            <person name="Mendonca D."/>
            <person name="Nobrega F."/>
            <person name="Rodrigues L."/>
            <person name="Saibo N.J.M."/>
            <person name="Varela M.C."/>
            <person name="Egas C."/>
            <person name="Matos J."/>
            <person name="Miguel C.M."/>
            <person name="Oliveira M.M."/>
            <person name="Ricardo C.P."/>
            <person name="Goncalves S."/>
        </authorList>
    </citation>
    <scope>NUCLEOTIDE SEQUENCE [LARGE SCALE GENOMIC DNA]</scope>
    <source>
        <strain evidence="12">cv. HL8</strain>
    </source>
</reference>
<feature type="region of interest" description="Disordered" evidence="9">
    <location>
        <begin position="960"/>
        <end position="979"/>
    </location>
</feature>
<dbReference type="PANTHER" id="PTHR11079">
    <property type="entry name" value="CYTOSINE DEAMINASE FAMILY MEMBER"/>
    <property type="match status" value="1"/>
</dbReference>
<feature type="compositionally biased region" description="Low complexity" evidence="9">
    <location>
        <begin position="1085"/>
        <end position="1102"/>
    </location>
</feature>
<feature type="domain" description="CMP/dCMP-type deaminase" evidence="10">
    <location>
        <begin position="1220"/>
        <end position="1342"/>
    </location>
</feature>
<feature type="compositionally biased region" description="Polar residues" evidence="9">
    <location>
        <begin position="567"/>
        <end position="580"/>
    </location>
</feature>
<evidence type="ECO:0000313" key="12">
    <source>
        <dbReference type="Proteomes" id="UP000237347"/>
    </source>
</evidence>
<dbReference type="Proteomes" id="UP000237347">
    <property type="component" value="Unassembled WGS sequence"/>
</dbReference>
<feature type="compositionally biased region" description="Polar residues" evidence="9">
    <location>
        <begin position="960"/>
        <end position="978"/>
    </location>
</feature>
<dbReference type="Gene3D" id="3.40.140.10">
    <property type="entry name" value="Cytidine Deaminase, domain 2"/>
    <property type="match status" value="1"/>
</dbReference>
<keyword evidence="4" id="KW-0819">tRNA processing</keyword>
<feature type="region of interest" description="Disordered" evidence="9">
    <location>
        <begin position="901"/>
        <end position="955"/>
    </location>
</feature>
<feature type="compositionally biased region" description="Polar residues" evidence="9">
    <location>
        <begin position="1019"/>
        <end position="1028"/>
    </location>
</feature>
<feature type="region of interest" description="Disordered" evidence="9">
    <location>
        <begin position="1004"/>
        <end position="1141"/>
    </location>
</feature>
<gene>
    <name evidence="11" type="primary">TADA</name>
    <name evidence="11" type="ORF">CFP56_019458</name>
</gene>
<proteinExistence type="inferred from homology"/>
<feature type="compositionally biased region" description="Polar residues" evidence="9">
    <location>
        <begin position="1055"/>
        <end position="1076"/>
    </location>
</feature>
<dbReference type="GO" id="GO:0002100">
    <property type="term" value="P:tRNA wobble adenosine to inosine editing"/>
    <property type="evidence" value="ECO:0007669"/>
    <property type="project" value="InterPro"/>
</dbReference>
<feature type="compositionally biased region" description="Basic and acidic residues" evidence="9">
    <location>
        <begin position="1031"/>
        <end position="1049"/>
    </location>
</feature>
<dbReference type="EC" id="3.5.4.33" evidence="3"/>
<feature type="region of interest" description="Disordered" evidence="9">
    <location>
        <begin position="430"/>
        <end position="472"/>
    </location>
</feature>